<dbReference type="InterPro" id="IPR018200">
    <property type="entry name" value="USP_CS"/>
</dbReference>
<protein>
    <recommendedName>
        <fullName evidence="2">USP domain-containing protein</fullName>
    </recommendedName>
</protein>
<accession>W3WR54</accession>
<gene>
    <name evidence="3" type="ORF">PFICI_11706</name>
</gene>
<dbReference type="OMA" id="FSAIQCE"/>
<dbReference type="PROSITE" id="PS00973">
    <property type="entry name" value="USP_2"/>
    <property type="match status" value="1"/>
</dbReference>
<proteinExistence type="predicted"/>
<dbReference type="InParanoid" id="W3WR54"/>
<dbReference type="RefSeq" id="XP_007838478.1">
    <property type="nucleotide sequence ID" value="XM_007840287.1"/>
</dbReference>
<sequence length="2580" mass="290498">MEQDSRTEESRERAVSSEPSSTRPYPFVGDGNDSARKRRRTSMAGSRSRSLESLPSQPRTRLPAMSANDSNMAIDTPEQPPPSTPPQSDLPAETPPAEPHSSKVTINLRNINNVDEGEQAPPSPTPGHLDTEHVKLSVEPSEMESRHPLPTGAEVQSVPSSPSPSTSSEDPEINLIQDEEEMEDEGEEEDDDDDDVELIHVQPVSNPADIGGTFMTFPYHDTKESLCQTVRQITIFFQQPHPLDEVVQKLRDWFRQYLDNTTSDDHVAEGAAVIVKSADDVRMFWQQMPELFLNVYSRRNVLSKNATIRDLGTTFFLQLPRLCAHLIKLDLLLLADSTSGAFELLSPGLLHALATITSRPSEKYQIQNGYHVDAIPDRIRLLCLFQDEIARQHGPDFNDAAMAGLVALANMAANHPSVQPRKLMEYFNQICALGDCIVRESEHQRYPTMAAASGSELRLRSPQNTTMALTLFRTVSTALSNVVDNSANHFAADLAMTTMTYLANLSMAGLLGSHKAATDAILNYRKDNPTLPGLYTVDAIVNRWRFQQLSKMIKSSQMQLRVVSLGFLSTHLVSEWQRSQEPYREGAMPDYLRHLSKLLRDTGLIEYLLGPTCHPEIIVEAYNIIGFLAVTETYEARHTDLFWQTITTAQDPRILEALVKMMTRTASHFGREPLAHLIGKMQGLPVEAFNSHMRELLETIIKTATQKSTDAISSITKWCLRLIQESSVLNSQGISEHMDVFDFASMKLMELVQLSPASDLLRQDLRTECLRDISSRSSSTAGSLNVLFRLIRPGLDRELANLVAEHEFPRLLAEDLETTISIARAHGTNSVYATVLGNARRYLIEQVIARHGSAIDRIYVEQFWHLLVGEKALSHNDRVVGWQSLNVAQGSITSENAFLKQCLKEHLPRLSPLLYCPGTLQFLRGILVPIAENATDTALEKELSDNAGAVGLLWQMILTALPQTIEADAIHVLVNDIYVKGKGINSFPLDRARKVHLALVERCFNQMEDAAKELLSSDAANAKDHDDMTVSNDDHSLYIQELKFTRSLLVLREFVAVLQNGSHHFAAPDLRPLMLQSPSIVEGASAELKVQSFDGTRQTDMKPLAIGKQNTAASLLASIREVTGFSNYRIFYRGKLLTPTEDQICKSLEDLNIHHGLLLVKKESDNASTPTNIKPGASPLEIEILGHFRALWNYLSMEEKIAKEIYHFLVKLPADGSVLEALEDPATSHLDVFPLGEPFKCLYTIHALREYLNTRRLRSLAIHAKGTENDSSEIPGQKESLLKTMSLVVAAIEDPQVINGCPNESLRCELNFRLLDTFVQLLTGLDDVRMVEHFLTRKLHDRLAALLSEASAAQHAQYAVEAINRALNALLQCCSLSESFWGLFCESSTSKKLIQDLLLRDVRPVVRKGTEKVIRAKCSFTRAGSSTSALEFTEIFWPFIFELLPQAALQPTQSEEVFSLLSLLVDILFQAKSAVLNIEAYLTQCIQLIFAHSSTEVITNPDRVDMVAYGILKLLHYGVKCFDQSGSIAFPPTFARKLLTVHIFPGLRSKDTKAPRVFLTQENRILLFEILYQLVKDSREQQRIMLQTLGMLVEYNPEEPSNPYLYDLPQGFDRMRAIRTPGGHAGLRNLSNTCYLNSLFTQLFMNVHFRRFMLQVPCTGRDHHLLQYTQTLFAELQDSIRRSIDPTMCVQQIMNYDDTPIDIHTQMDVDEFYNLLFDRWESQMPTDRAKADLRSIYGGQLVQQVKSKECEHISERTEPFSAIQCDVKGISSLQESLQAYVDGEVMEGDNKYKCGSCDRHVDAVKRACLKEIPDHLIFHLKRFGFDLRTLQRSKINDHFEFPTEIDLSPFTVEHLNDTSSETTPDVFELVGVLVHSGTAESGHYYSYIRERPTSDGTQPWFEFNDDNVTAWDPVNLANSCFGGRDNSSRFDGGLGFEKGYSAYMLFYQRASTLMKDHADLQNSGQSHPVRIEPRNPIADLINEDNRDIIHRYCTNDNSTIKFAQMLLDRTWEHTCSRDHKTEDLAMQVALGHLDQIAARAQDTPDFLPLFSQIRQACEKCVSCCLAFFDFFKVRTEALRMLLVKNASPIVRQSTGDLFIYVLKTIKDACSEEYNPPDADTEDEDLAIHEARPCILTDAVSIFNTLWDSFHTSLRAWPEFFGTMARFASMSKLEGAALLEEGYLAKLFFIIIADATEQELAAQYMRLASTLGRRPRPPNYEAIISLIDILMNLLDSDLANQIIMETSSGRLQVALDEQPLPYTVEEVNQLHREKPDTRTRNSLLVDKLVLLNQNPVSTESILRKILELGHEMDEKVFMTLVEGFNNSWQQQDPPTTPTTPLYLQGILFYLRWSQSEDRAQGLIRHVCDQCRTLAPATDGMAFFNFFRLVFQVPRRPGEDTNFSPVQTSALNLLQSWAPTLLGFADLNVRLETDLMLKHMLWSWLDNYNDHNSEGGISEAARARVKFCKMLTVSCLTYLNNRYVSSSLQAPRGAIATLLEHIDRGEGYFTPTYNGIATRCNADYERLKPVRMELDRLAVDEIEEEASDWENSVGSSEPMDVADMQIAAEPNGTGGSTGHLVL</sequence>
<dbReference type="GO" id="GO:0005829">
    <property type="term" value="C:cytosol"/>
    <property type="evidence" value="ECO:0007669"/>
    <property type="project" value="TreeGrafter"/>
</dbReference>
<dbReference type="GO" id="GO:0016579">
    <property type="term" value="P:protein deubiquitination"/>
    <property type="evidence" value="ECO:0007669"/>
    <property type="project" value="InterPro"/>
</dbReference>
<dbReference type="InterPro" id="IPR016024">
    <property type="entry name" value="ARM-type_fold"/>
</dbReference>
<dbReference type="InterPro" id="IPR001394">
    <property type="entry name" value="Peptidase_C19_UCH"/>
</dbReference>
<reference evidence="4" key="1">
    <citation type="journal article" date="2015" name="BMC Genomics">
        <title>Genomic and transcriptomic analysis of the endophytic fungus Pestalotiopsis fici reveals its lifestyle and high potential for synthesis of natural products.</title>
        <authorList>
            <person name="Wang X."/>
            <person name="Zhang X."/>
            <person name="Liu L."/>
            <person name="Xiang M."/>
            <person name="Wang W."/>
            <person name="Sun X."/>
            <person name="Che Y."/>
            <person name="Guo L."/>
            <person name="Liu G."/>
            <person name="Guo L."/>
            <person name="Wang C."/>
            <person name="Yin W.B."/>
            <person name="Stadler M."/>
            <person name="Zhang X."/>
            <person name="Liu X."/>
        </authorList>
    </citation>
    <scope>NUCLEOTIDE SEQUENCE [LARGE SCALE GENOMIC DNA]</scope>
    <source>
        <strain evidence="4">W106-1 / CGMCC3.15140</strain>
    </source>
</reference>
<dbReference type="eggNOG" id="KOG1866">
    <property type="taxonomic scope" value="Eukaryota"/>
</dbReference>
<dbReference type="KEGG" id="pfy:PFICI_11706"/>
<dbReference type="Pfam" id="PF12030">
    <property type="entry name" value="DUF3517"/>
    <property type="match status" value="1"/>
</dbReference>
<dbReference type="GO" id="GO:0004843">
    <property type="term" value="F:cysteine-type deubiquitinase activity"/>
    <property type="evidence" value="ECO:0007669"/>
    <property type="project" value="InterPro"/>
</dbReference>
<feature type="region of interest" description="Disordered" evidence="1">
    <location>
        <begin position="1"/>
        <end position="173"/>
    </location>
</feature>
<dbReference type="FunFam" id="3.90.70.10:FF:000136">
    <property type="entry name" value="Ubiquitin C-terminal hydrolase, putative"/>
    <property type="match status" value="1"/>
</dbReference>
<dbReference type="InterPro" id="IPR038765">
    <property type="entry name" value="Papain-like_cys_pep_sf"/>
</dbReference>
<dbReference type="CDD" id="cd02659">
    <property type="entry name" value="peptidase_C19C"/>
    <property type="match status" value="1"/>
</dbReference>
<dbReference type="GO" id="GO:0005634">
    <property type="term" value="C:nucleus"/>
    <property type="evidence" value="ECO:0007669"/>
    <property type="project" value="TreeGrafter"/>
</dbReference>
<dbReference type="EMBL" id="KI912117">
    <property type="protein sequence ID" value="ETS76319.1"/>
    <property type="molecule type" value="Genomic_DNA"/>
</dbReference>
<dbReference type="GeneID" id="19276719"/>
<evidence type="ECO:0000259" key="2">
    <source>
        <dbReference type="PROSITE" id="PS50235"/>
    </source>
</evidence>
<dbReference type="HOGENOM" id="CLU_228178_0_0_1"/>
<dbReference type="STRING" id="1229662.W3WR54"/>
<dbReference type="InterPro" id="IPR021905">
    <property type="entry name" value="DUF3517"/>
</dbReference>
<dbReference type="Gene3D" id="3.90.70.10">
    <property type="entry name" value="Cysteine proteinases"/>
    <property type="match status" value="1"/>
</dbReference>
<feature type="compositionally biased region" description="Basic and acidic residues" evidence="1">
    <location>
        <begin position="1"/>
        <end position="15"/>
    </location>
</feature>
<evidence type="ECO:0000256" key="1">
    <source>
        <dbReference type="SAM" id="MobiDB-lite"/>
    </source>
</evidence>
<evidence type="ECO:0000313" key="3">
    <source>
        <dbReference type="EMBL" id="ETS76319.1"/>
    </source>
</evidence>
<dbReference type="SUPFAM" id="SSF48371">
    <property type="entry name" value="ARM repeat"/>
    <property type="match status" value="2"/>
</dbReference>
<dbReference type="Pfam" id="PF00443">
    <property type="entry name" value="UCH"/>
    <property type="match status" value="1"/>
</dbReference>
<organism evidence="3 4">
    <name type="scientific">Pestalotiopsis fici (strain W106-1 / CGMCC3.15140)</name>
    <dbReference type="NCBI Taxonomy" id="1229662"/>
    <lineage>
        <taxon>Eukaryota</taxon>
        <taxon>Fungi</taxon>
        <taxon>Dikarya</taxon>
        <taxon>Ascomycota</taxon>
        <taxon>Pezizomycotina</taxon>
        <taxon>Sordariomycetes</taxon>
        <taxon>Xylariomycetidae</taxon>
        <taxon>Amphisphaeriales</taxon>
        <taxon>Sporocadaceae</taxon>
        <taxon>Pestalotiopsis</taxon>
    </lineage>
</organism>
<dbReference type="PROSITE" id="PS50235">
    <property type="entry name" value="USP_3"/>
    <property type="match status" value="1"/>
</dbReference>
<dbReference type="InterPro" id="IPR050164">
    <property type="entry name" value="Peptidase_C19"/>
</dbReference>
<dbReference type="OrthoDB" id="420187at2759"/>
<keyword evidence="4" id="KW-1185">Reference proteome</keyword>
<dbReference type="InterPro" id="IPR028889">
    <property type="entry name" value="USP"/>
</dbReference>
<feature type="compositionally biased region" description="Polar residues" evidence="1">
    <location>
        <begin position="43"/>
        <end position="59"/>
    </location>
</feature>
<name>W3WR54_PESFW</name>
<dbReference type="SUPFAM" id="SSF54001">
    <property type="entry name" value="Cysteine proteinases"/>
    <property type="match status" value="1"/>
</dbReference>
<feature type="compositionally biased region" description="Polar residues" evidence="1">
    <location>
        <begin position="102"/>
        <end position="113"/>
    </location>
</feature>
<dbReference type="PANTHER" id="PTHR24006">
    <property type="entry name" value="UBIQUITIN CARBOXYL-TERMINAL HYDROLASE"/>
    <property type="match status" value="1"/>
</dbReference>
<dbReference type="Proteomes" id="UP000030651">
    <property type="component" value="Unassembled WGS sequence"/>
</dbReference>
<feature type="domain" description="USP" evidence="2">
    <location>
        <begin position="1625"/>
        <end position="1950"/>
    </location>
</feature>
<dbReference type="PANTHER" id="PTHR24006:SF827">
    <property type="entry name" value="UBIQUITIN CARBOXYL-TERMINAL HYDROLASE 34"/>
    <property type="match status" value="1"/>
</dbReference>
<evidence type="ECO:0000313" key="4">
    <source>
        <dbReference type="Proteomes" id="UP000030651"/>
    </source>
</evidence>
<feature type="compositionally biased region" description="Low complexity" evidence="1">
    <location>
        <begin position="157"/>
        <end position="168"/>
    </location>
</feature>